<organism evidence="2 3">
    <name type="scientific">Apolygus lucorum</name>
    <name type="common">Small green plant bug</name>
    <name type="synonym">Lygocoris lucorum</name>
    <dbReference type="NCBI Taxonomy" id="248454"/>
    <lineage>
        <taxon>Eukaryota</taxon>
        <taxon>Metazoa</taxon>
        <taxon>Ecdysozoa</taxon>
        <taxon>Arthropoda</taxon>
        <taxon>Hexapoda</taxon>
        <taxon>Insecta</taxon>
        <taxon>Pterygota</taxon>
        <taxon>Neoptera</taxon>
        <taxon>Paraneoptera</taxon>
        <taxon>Hemiptera</taxon>
        <taxon>Heteroptera</taxon>
        <taxon>Panheteroptera</taxon>
        <taxon>Cimicomorpha</taxon>
        <taxon>Miridae</taxon>
        <taxon>Mirini</taxon>
        <taxon>Apolygus</taxon>
    </lineage>
</organism>
<dbReference type="AlphaFoldDB" id="A0A6A4JHB6"/>
<dbReference type="OrthoDB" id="6493579at2759"/>
<reference evidence="2" key="1">
    <citation type="journal article" date="2021" name="Mol. Ecol. Resour.">
        <title>Apolygus lucorum genome provides insights into omnivorousness and mesophyll feeding.</title>
        <authorList>
            <person name="Liu Y."/>
            <person name="Liu H."/>
            <person name="Wang H."/>
            <person name="Huang T."/>
            <person name="Liu B."/>
            <person name="Yang B."/>
            <person name="Yin L."/>
            <person name="Li B."/>
            <person name="Zhang Y."/>
            <person name="Zhang S."/>
            <person name="Jiang F."/>
            <person name="Zhang X."/>
            <person name="Ren Y."/>
            <person name="Wang B."/>
            <person name="Wang S."/>
            <person name="Lu Y."/>
            <person name="Wu K."/>
            <person name="Fan W."/>
            <person name="Wang G."/>
        </authorList>
    </citation>
    <scope>NUCLEOTIDE SEQUENCE</scope>
    <source>
        <strain evidence="2">12Hb</strain>
    </source>
</reference>
<evidence type="ECO:0000313" key="3">
    <source>
        <dbReference type="Proteomes" id="UP000466442"/>
    </source>
</evidence>
<evidence type="ECO:0000256" key="1">
    <source>
        <dbReference type="SAM" id="MobiDB-lite"/>
    </source>
</evidence>
<feature type="region of interest" description="Disordered" evidence="1">
    <location>
        <begin position="1"/>
        <end position="37"/>
    </location>
</feature>
<sequence length="517" mass="58284">MEEEEQLQTREGEEKVMYDPVNRPPDEGPGSGPQLSAHQRAVLDRKNCNALLEKIKDERHGLPWWQGTPISYCFSDSVVRDRLLKLMKSETVRLMDRNYMLMLSDRLIEANWELVHNRIEARRRWEIEREKQLVFEGKLPLSDGPPGFSHHPYFHEDNMVKKRLAEEETRRRIRAGKKARKQMMIPSFEFPDHVKASMVKLEEEGGMDDDDVEADKDECVERAFLENQLEKEAEDHIIDPPELVEAILAVFLNMFQLAYPDTATSDNFGLLLQHTAYSCWVVLIGARLDVELFDLDGLEFPSEVFASLGGAINYLLAGISSMLNSSSKFSNYANYDQAITKGVFAFALSIILGIEFICITIGDGRVPAHLSINSIMFKTSLFSYAAVALLTTASARPQEPTPTATPIAIIKYDNPGVNYDGSYKWNYETANDIVAQEEGFVQNFGQGEDKEIQTAVGSYSYTAPDGVRITVTYRADENGFVPVGDHLPTPPPVPEAIQRALDFIARMAEVSKNSAER</sequence>
<dbReference type="EMBL" id="WIXP02000009">
    <property type="protein sequence ID" value="KAF6205175.1"/>
    <property type="molecule type" value="Genomic_DNA"/>
</dbReference>
<comment type="caution">
    <text evidence="2">The sequence shown here is derived from an EMBL/GenBank/DDBJ whole genome shotgun (WGS) entry which is preliminary data.</text>
</comment>
<dbReference type="GO" id="GO:0062129">
    <property type="term" value="C:chitin-based extracellular matrix"/>
    <property type="evidence" value="ECO:0007669"/>
    <property type="project" value="TreeGrafter"/>
</dbReference>
<accession>A0A6A4JHB6</accession>
<dbReference type="Proteomes" id="UP000466442">
    <property type="component" value="Linkage Group LG9"/>
</dbReference>
<dbReference type="PRINTS" id="PR00947">
    <property type="entry name" value="CUTICLE"/>
</dbReference>
<feature type="compositionally biased region" description="Basic and acidic residues" evidence="1">
    <location>
        <begin position="7"/>
        <end position="17"/>
    </location>
</feature>
<dbReference type="GO" id="GO:0008010">
    <property type="term" value="F:structural constituent of chitin-based larval cuticle"/>
    <property type="evidence" value="ECO:0007669"/>
    <property type="project" value="TreeGrafter"/>
</dbReference>
<evidence type="ECO:0000313" key="2">
    <source>
        <dbReference type="EMBL" id="KAF6205175.1"/>
    </source>
</evidence>
<dbReference type="InterPro" id="IPR000618">
    <property type="entry name" value="Insect_cuticle"/>
</dbReference>
<protein>
    <recommendedName>
        <fullName evidence="4">Endocuticle structural glycoprotein SgAbd-2</fullName>
    </recommendedName>
</protein>
<dbReference type="PROSITE" id="PS00233">
    <property type="entry name" value="CHIT_BIND_RR_1"/>
    <property type="match status" value="1"/>
</dbReference>
<dbReference type="PANTHER" id="PTHR10380:SF173">
    <property type="entry name" value="CUTICULAR PROTEIN 47EF, ISOFORM C-RELATED"/>
    <property type="match status" value="1"/>
</dbReference>
<keyword evidence="3" id="KW-1185">Reference proteome</keyword>
<dbReference type="PROSITE" id="PS51155">
    <property type="entry name" value="CHIT_BIND_RR_2"/>
    <property type="match status" value="1"/>
</dbReference>
<dbReference type="InterPro" id="IPR031311">
    <property type="entry name" value="CHIT_BIND_RR_consensus"/>
</dbReference>
<evidence type="ECO:0008006" key="4">
    <source>
        <dbReference type="Google" id="ProtNLM"/>
    </source>
</evidence>
<dbReference type="Pfam" id="PF00379">
    <property type="entry name" value="Chitin_bind_4"/>
    <property type="match status" value="1"/>
</dbReference>
<name>A0A6A4JHB6_APOLU</name>
<gene>
    <name evidence="2" type="ORF">GE061_019342</name>
</gene>
<dbReference type="PANTHER" id="PTHR10380">
    <property type="entry name" value="CUTICLE PROTEIN"/>
    <property type="match status" value="1"/>
</dbReference>
<proteinExistence type="predicted"/>
<dbReference type="InterPro" id="IPR050468">
    <property type="entry name" value="Cuticle_Struct_Prot"/>
</dbReference>